<dbReference type="InterPro" id="IPR008490">
    <property type="entry name" value="Transposase_InsH_N"/>
</dbReference>
<dbReference type="PANTHER" id="PTHR33408:SF2">
    <property type="entry name" value="TRANSPOSASE DDE DOMAIN-CONTAINING PROTEIN"/>
    <property type="match status" value="1"/>
</dbReference>
<accession>A0A5U7S3M8</accession>
<keyword evidence="1" id="KW-0175">Coiled coil</keyword>
<proteinExistence type="predicted"/>
<dbReference type="InterPro" id="IPR047629">
    <property type="entry name" value="IS1182_transpos"/>
</dbReference>
<dbReference type="NCBIfam" id="NF033551">
    <property type="entry name" value="transpos_IS1182"/>
    <property type="match status" value="1"/>
</dbReference>
<dbReference type="Pfam" id="PF13751">
    <property type="entry name" value="DDE_Tnp_1_6"/>
    <property type="match status" value="1"/>
</dbReference>
<protein>
    <submittedName>
        <fullName evidence="4">IS1182 family transposase</fullName>
    </submittedName>
</protein>
<evidence type="ECO:0000259" key="2">
    <source>
        <dbReference type="Pfam" id="PF05598"/>
    </source>
</evidence>
<name>A0A5U7S3M8_SALER</name>
<feature type="coiled-coil region" evidence="1">
    <location>
        <begin position="166"/>
        <end position="220"/>
    </location>
</feature>
<gene>
    <name evidence="4" type="ORF">B2O45_24860</name>
</gene>
<evidence type="ECO:0000313" key="4">
    <source>
        <dbReference type="EMBL" id="EBR5103336.1"/>
    </source>
</evidence>
<dbReference type="AlphaFoldDB" id="A0A5U7S3M8"/>
<feature type="domain" description="Transposase InsH N-terminal" evidence="2">
    <location>
        <begin position="19"/>
        <end position="112"/>
    </location>
</feature>
<organism evidence="4">
    <name type="scientific">Salmonella enterica</name>
    <name type="common">Salmonella choleraesuis</name>
    <dbReference type="NCBI Taxonomy" id="28901"/>
    <lineage>
        <taxon>Bacteria</taxon>
        <taxon>Pseudomonadati</taxon>
        <taxon>Pseudomonadota</taxon>
        <taxon>Gammaproteobacteria</taxon>
        <taxon>Enterobacterales</taxon>
        <taxon>Enterobacteriaceae</taxon>
        <taxon>Salmonella</taxon>
    </lineage>
</organism>
<evidence type="ECO:0000259" key="3">
    <source>
        <dbReference type="Pfam" id="PF13751"/>
    </source>
</evidence>
<sequence length="480" mass="54772">MTHHIKGQGRHQVTLLPDVLDDFVTEDNPVRVIDIFVDELQLDVLGFERVNAKQTGRPGYHPATMLKLYIYGYLNRIQSSRRLEKEAHRNVELMWLLERLAPDFKTIADFRKNNGKGIKNACRAFIDLCRQMQMFTDVVVAIDGSKFKAVNSKSNNFTPQKTKGHIERVEQSIALYLNKLDEADKAAEPEKTAGLTAAKLAWLQKRLEELKQIQQAVEQHPDKQLSLTDPDSRLMKINNVNRQVSYNVQTAVDAKYHLIVAHEVTNTPDRGQLTAVTKLAQDAVGKTDITVLADKGYYSRGDIKATQDSGAVALVPKGDTSGADRKGLFNRSLFKYDQEKDIYICPMGSELQNRFTVVEDGLEQQMYFNNIACRDCSQRSRCTTSKRDPRRIRRWVHEAEMEDMQTRLNASPQTAVVRKQTVEHPFGTIKMWMGATHFLTQRFKNVSTEISLHVLAYNLKRMMSIWGTEGLAIKLREQSN</sequence>
<evidence type="ECO:0000256" key="1">
    <source>
        <dbReference type="SAM" id="Coils"/>
    </source>
</evidence>
<dbReference type="EMBL" id="AAGSMQ010000039">
    <property type="protein sequence ID" value="EBR5103336.1"/>
    <property type="molecule type" value="Genomic_DNA"/>
</dbReference>
<dbReference type="InterPro" id="IPR025668">
    <property type="entry name" value="Tnp_DDE_dom"/>
</dbReference>
<dbReference type="Pfam" id="PF05598">
    <property type="entry name" value="DUF772"/>
    <property type="match status" value="1"/>
</dbReference>
<feature type="domain" description="Transposase DDE" evidence="3">
    <location>
        <begin position="344"/>
        <end position="463"/>
    </location>
</feature>
<dbReference type="PANTHER" id="PTHR33408">
    <property type="entry name" value="TRANSPOSASE"/>
    <property type="match status" value="1"/>
</dbReference>
<reference evidence="4" key="1">
    <citation type="submission" date="2018-07" db="EMBL/GenBank/DDBJ databases">
        <authorList>
            <consortium name="PulseNet: The National Subtyping Network for Foodborne Disease Surveillance"/>
            <person name="Tarr C.L."/>
            <person name="Trees E."/>
            <person name="Katz L.S."/>
            <person name="Carleton-Romer H.A."/>
            <person name="Stroika S."/>
            <person name="Kucerova Z."/>
            <person name="Roache K.F."/>
            <person name="Sabol A.L."/>
            <person name="Besser J."/>
            <person name="Gerner-Smidt P."/>
        </authorList>
    </citation>
    <scope>NUCLEOTIDE SEQUENCE</scope>
    <source>
        <strain evidence="4">PNUSAS007347</strain>
    </source>
</reference>
<comment type="caution">
    <text evidence="4">The sequence shown here is derived from an EMBL/GenBank/DDBJ whole genome shotgun (WGS) entry which is preliminary data.</text>
</comment>